<accession>A0A7S4ARP2</accession>
<dbReference type="SUPFAM" id="SSF64268">
    <property type="entry name" value="PX domain"/>
    <property type="match status" value="1"/>
</dbReference>
<protein>
    <recommendedName>
        <fullName evidence="3">PX domain-containing protein</fullName>
    </recommendedName>
</protein>
<dbReference type="InterPro" id="IPR001683">
    <property type="entry name" value="PX_dom"/>
</dbReference>
<dbReference type="InterPro" id="IPR027267">
    <property type="entry name" value="AH/BAR_dom_sf"/>
</dbReference>
<dbReference type="SUPFAM" id="SSF103657">
    <property type="entry name" value="BAR/IMD domain-like"/>
    <property type="match status" value="1"/>
</dbReference>
<feature type="compositionally biased region" description="Basic and acidic residues" evidence="2">
    <location>
        <begin position="401"/>
        <end position="414"/>
    </location>
</feature>
<feature type="region of interest" description="Disordered" evidence="2">
    <location>
        <begin position="398"/>
        <end position="453"/>
    </location>
</feature>
<dbReference type="GO" id="GO:0005768">
    <property type="term" value="C:endosome"/>
    <property type="evidence" value="ECO:0007669"/>
    <property type="project" value="TreeGrafter"/>
</dbReference>
<dbReference type="GO" id="GO:0035091">
    <property type="term" value="F:phosphatidylinositol binding"/>
    <property type="evidence" value="ECO:0007669"/>
    <property type="project" value="InterPro"/>
</dbReference>
<dbReference type="EMBL" id="HBIX01025471">
    <property type="protein sequence ID" value="CAE0724729.1"/>
    <property type="molecule type" value="Transcribed_RNA"/>
</dbReference>
<dbReference type="Pfam" id="PF09325">
    <property type="entry name" value="Vps5"/>
    <property type="match status" value="1"/>
</dbReference>
<proteinExistence type="predicted"/>
<dbReference type="Gene3D" id="1.20.1270.60">
    <property type="entry name" value="Arfaptin homology (AH) domain/BAR domain"/>
    <property type="match status" value="1"/>
</dbReference>
<dbReference type="AlphaFoldDB" id="A0A7S4ARP2"/>
<reference evidence="4" key="1">
    <citation type="submission" date="2021-01" db="EMBL/GenBank/DDBJ databases">
        <authorList>
            <person name="Corre E."/>
            <person name="Pelletier E."/>
            <person name="Niang G."/>
            <person name="Scheremetjew M."/>
            <person name="Finn R."/>
            <person name="Kale V."/>
            <person name="Holt S."/>
            <person name="Cochrane G."/>
            <person name="Meng A."/>
            <person name="Brown T."/>
            <person name="Cohen L."/>
        </authorList>
    </citation>
    <scope>NUCLEOTIDE SEQUENCE</scope>
    <source>
        <strain evidence="4">10249 10 AB</strain>
    </source>
</reference>
<dbReference type="PANTHER" id="PTHR10555">
    <property type="entry name" value="SORTING NEXIN"/>
    <property type="match status" value="1"/>
</dbReference>
<feature type="compositionally biased region" description="Pro residues" evidence="2">
    <location>
        <begin position="439"/>
        <end position="453"/>
    </location>
</feature>
<feature type="coiled-coil region" evidence="1">
    <location>
        <begin position="322"/>
        <end position="349"/>
    </location>
</feature>
<dbReference type="PROSITE" id="PS50195">
    <property type="entry name" value="PX"/>
    <property type="match status" value="1"/>
</dbReference>
<evidence type="ECO:0000259" key="3">
    <source>
        <dbReference type="PROSITE" id="PS50195"/>
    </source>
</evidence>
<dbReference type="Gene3D" id="3.30.1520.10">
    <property type="entry name" value="Phox-like domain"/>
    <property type="match status" value="1"/>
</dbReference>
<evidence type="ECO:0000256" key="1">
    <source>
        <dbReference type="SAM" id="Coils"/>
    </source>
</evidence>
<feature type="domain" description="PX" evidence="3">
    <location>
        <begin position="1"/>
        <end position="113"/>
    </location>
</feature>
<dbReference type="SMART" id="SM00312">
    <property type="entry name" value="PX"/>
    <property type="match status" value="1"/>
</dbReference>
<dbReference type="InterPro" id="IPR015404">
    <property type="entry name" value="Vps5_C"/>
</dbReference>
<dbReference type="InterPro" id="IPR036871">
    <property type="entry name" value="PX_dom_sf"/>
</dbReference>
<name>A0A7S4ARP2_9STRA</name>
<evidence type="ECO:0000313" key="4">
    <source>
        <dbReference type="EMBL" id="CAE0724729.1"/>
    </source>
</evidence>
<dbReference type="PANTHER" id="PTHR10555:SF170">
    <property type="entry name" value="FI18122P1"/>
    <property type="match status" value="1"/>
</dbReference>
<gene>
    <name evidence="4" type="ORF">PAUS00366_LOCUS17486</name>
</gene>
<keyword evidence="1" id="KW-0175">Coiled coil</keyword>
<dbReference type="Pfam" id="PF00787">
    <property type="entry name" value="PX"/>
    <property type="match status" value="1"/>
</dbReference>
<sequence length="453" mass="51246">MVQITVSDPRIEQPETRHTFTSYLVSTKEGNSVRRRYSDFRWLYQRLQTEVPGAIIPIIPHTRTLMSTKKFNLELIEERRRDLQEFLVAVTKHAELCRAPSMTPFMLLDLGKSFDDGKTKVEQSMPTTSEVMKWAEEVTNTEASKASVARKGIGRIFAKIRLSAGAQQLLTTEDESQIPGLYAYIAEVSRQAKALVKASDSLLKSTLISADAHHEIGVPIGLWKTTYMQQNGNQDDDVGNMMEGICHFSDEISILLRKKHKEEEFLFAHNVHKLANSVSAFEIALSQRKKAQVDCTHCNNTMLEKNAALEKAQKNLKPPEVTDKLNCERVELESRIEIEKERFDQITKRLLKDADKYKPRLVQMVKECFLMFAKAQISYTTRINEAYQRMLPLLEEVGSDDGEKSEDSGSHHPPSDSPPRQVGSDDGEKSEDTSSNHPPSYPPPPPPNDDGES</sequence>
<organism evidence="4">
    <name type="scientific">Pseudo-nitzschia australis</name>
    <dbReference type="NCBI Taxonomy" id="44445"/>
    <lineage>
        <taxon>Eukaryota</taxon>
        <taxon>Sar</taxon>
        <taxon>Stramenopiles</taxon>
        <taxon>Ochrophyta</taxon>
        <taxon>Bacillariophyta</taxon>
        <taxon>Bacillariophyceae</taxon>
        <taxon>Bacillariophycidae</taxon>
        <taxon>Bacillariales</taxon>
        <taxon>Bacillariaceae</taxon>
        <taxon>Pseudo-nitzschia</taxon>
    </lineage>
</organism>
<evidence type="ECO:0000256" key="2">
    <source>
        <dbReference type="SAM" id="MobiDB-lite"/>
    </source>
</evidence>